<dbReference type="InterPro" id="IPR046112">
    <property type="entry name" value="DUF6049"/>
</dbReference>
<feature type="signal peptide" evidence="3">
    <location>
        <begin position="1"/>
        <end position="24"/>
    </location>
</feature>
<organism evidence="4 5">
    <name type="scientific">Arcanobacterium haemolyticum (strain ATCC 9345 / DSM 20595 / CCM 5947 / CCUG 17215 / LMG 16163 / NBRC 15585 / NCTC 8452 / 11018)</name>
    <dbReference type="NCBI Taxonomy" id="644284"/>
    <lineage>
        <taxon>Bacteria</taxon>
        <taxon>Bacillati</taxon>
        <taxon>Actinomycetota</taxon>
        <taxon>Actinomycetes</taxon>
        <taxon>Actinomycetales</taxon>
        <taxon>Actinomycetaceae</taxon>
        <taxon>Arcanobacterium</taxon>
    </lineage>
</organism>
<feature type="region of interest" description="Disordered" evidence="1">
    <location>
        <begin position="631"/>
        <end position="663"/>
    </location>
</feature>
<dbReference type="KEGG" id="ahe:Arch_1808"/>
<keyword evidence="2" id="KW-0812">Transmembrane</keyword>
<feature type="chain" id="PRO_5003093405" evidence="3">
    <location>
        <begin position="25"/>
        <end position="663"/>
    </location>
</feature>
<keyword evidence="5" id="KW-1185">Reference proteome</keyword>
<gene>
    <name evidence="4" type="ordered locus">Arch_1808</name>
</gene>
<keyword evidence="2" id="KW-1133">Transmembrane helix</keyword>
<keyword evidence="2" id="KW-0472">Membrane</keyword>
<dbReference type="Proteomes" id="UP000000376">
    <property type="component" value="Chromosome"/>
</dbReference>
<evidence type="ECO:0000256" key="2">
    <source>
        <dbReference type="SAM" id="Phobius"/>
    </source>
</evidence>
<proteinExistence type="predicted"/>
<keyword evidence="3" id="KW-0732">Signal</keyword>
<dbReference type="eggNOG" id="COG1361">
    <property type="taxonomic scope" value="Bacteria"/>
</dbReference>
<protein>
    <submittedName>
        <fullName evidence="4">Uncharacterized protein</fullName>
    </submittedName>
</protein>
<reference evidence="4 5" key="1">
    <citation type="journal article" date="2010" name="Stand. Genomic Sci.">
        <title>Complete genome sequence of Arcanobacterium haemolyticum type strain (11018).</title>
        <authorList>
            <person name="Yasawong M."/>
            <person name="Teshima H."/>
            <person name="Lapidus A."/>
            <person name="Nolan M."/>
            <person name="Lucas S."/>
            <person name="Glavina Del Rio T."/>
            <person name="Tice H."/>
            <person name="Cheng J."/>
            <person name="Bruce D."/>
            <person name="Detter C."/>
            <person name="Tapia R."/>
            <person name="Han C."/>
            <person name="Goodwin L."/>
            <person name="Pitluck S."/>
            <person name="Liolios K."/>
            <person name="Ivanova N."/>
            <person name="Mavromatis K."/>
            <person name="Mikhailova N."/>
            <person name="Pati A."/>
            <person name="Chen A."/>
            <person name="Palaniappan K."/>
            <person name="Land M."/>
            <person name="Hauser L."/>
            <person name="Chang Y."/>
            <person name="Jeffries C."/>
            <person name="Rohde M."/>
            <person name="Sikorski J."/>
            <person name="Pukall R."/>
            <person name="Goker M."/>
            <person name="Woyke T."/>
            <person name="Bristow J."/>
            <person name="Eisen J."/>
            <person name="Markowitz V."/>
            <person name="Hugenholtz P."/>
            <person name="Kyrpides N."/>
            <person name="Klenk H."/>
        </authorList>
    </citation>
    <scope>NUCLEOTIDE SEQUENCE [LARGE SCALE GENOMIC DNA]</scope>
    <source>
        <strain evidence="5">ATCC 9345 / DSM 20595 / CCUG 17215 / LMG 16163 / NBRC 15585 / NCTC 8452 / 11018</strain>
    </source>
</reference>
<feature type="transmembrane region" description="Helical" evidence="2">
    <location>
        <begin position="608"/>
        <end position="626"/>
    </location>
</feature>
<evidence type="ECO:0000313" key="5">
    <source>
        <dbReference type="Proteomes" id="UP000000376"/>
    </source>
</evidence>
<dbReference type="OrthoDB" id="3267347at2"/>
<evidence type="ECO:0000256" key="1">
    <source>
        <dbReference type="SAM" id="MobiDB-lite"/>
    </source>
</evidence>
<accession>D7BLF6</accession>
<dbReference type="RefSeq" id="WP_013170970.1">
    <property type="nucleotide sequence ID" value="NC_014218.1"/>
</dbReference>
<dbReference type="STRING" id="644284.Arch_1808"/>
<dbReference type="Pfam" id="PF19516">
    <property type="entry name" value="DUF6049"/>
    <property type="match status" value="1"/>
</dbReference>
<evidence type="ECO:0000256" key="3">
    <source>
        <dbReference type="SAM" id="SignalP"/>
    </source>
</evidence>
<dbReference type="HOGENOM" id="CLU_020914_0_0_11"/>
<sequence>MNTHILRSVLAALLAATFSPLAFAAENEAATGQASITIESVGEPTLAPDHDLTLTVAIANPTKSPLDITGLTVKSQIWPATHASHVSAWMAGETHGYTLQEESTELTIPAGQTIKKTITVPRANITWSSTAYAWGPRGIEIEANTGKDAALTDRSFVVVTPNTELPRTQFTTILPITNAQPQTALSGYDLIAHALTTDHQAIPTGGTAGSSAYLWDIPGITAVSDPNVPISAPFKNAELHALPAFDADLAALTHAGATDRIPTFTRSAAPDIFVPAGPTDLATLRAVRAAGIPAAIVPDSQLTPAIPQLFTAHAHTGITIDGSIMPILTADTTLSNAISGTLTNNDQQIRLDALDRRQTALAMSAILYRQQPNNQRAVVALLDRGASTRADAVTTRDIVTALVNAPWNEASSVSKILATPATGYEFEDLPESQVAPGELDAAGLAQYDAAVAAVHNLASIFGSPDDLGMSVDSYSAQFLGTQWRWFPAQRAEFVKALGFVDKSLLRIEASSTINLISESSALPIHVTNGYDFPVEVTVTLRTPDSRLRALSPTKVTVPAKSTAQAMVPVEAWGSGDLDIEARLSNDAGLTVGESSSVHVRVRANWENWGTLIVAGLVGGLFLAGVVKSIRKGRRSQPVDPQEAGKAIKERAENASKPLSPDAE</sequence>
<dbReference type="EMBL" id="CP002045">
    <property type="protein sequence ID" value="ADH93486.1"/>
    <property type="molecule type" value="Genomic_DNA"/>
</dbReference>
<evidence type="ECO:0000313" key="4">
    <source>
        <dbReference type="EMBL" id="ADH93486.1"/>
    </source>
</evidence>
<dbReference type="AlphaFoldDB" id="D7BLF6"/>
<name>D7BLF6_ARCHD</name>